<feature type="compositionally biased region" description="Low complexity" evidence="2">
    <location>
        <begin position="781"/>
        <end position="790"/>
    </location>
</feature>
<feature type="region of interest" description="Disordered" evidence="2">
    <location>
        <begin position="643"/>
        <end position="735"/>
    </location>
</feature>
<dbReference type="AlphaFoldDB" id="A0A6A7BKP6"/>
<keyword evidence="5" id="KW-1185">Reference proteome</keyword>
<evidence type="ECO:0000313" key="4">
    <source>
        <dbReference type="EMBL" id="KAF2856040.1"/>
    </source>
</evidence>
<feature type="domain" description="Transcriptional regulatory protein RXT2 N-terminal" evidence="3">
    <location>
        <begin position="56"/>
        <end position="173"/>
    </location>
</feature>
<dbReference type="Proteomes" id="UP000799423">
    <property type="component" value="Unassembled WGS sequence"/>
</dbReference>
<dbReference type="InterPro" id="IPR013904">
    <property type="entry name" value="RXT2_N"/>
</dbReference>
<feature type="region of interest" description="Disordered" evidence="2">
    <location>
        <begin position="768"/>
        <end position="790"/>
    </location>
</feature>
<feature type="region of interest" description="Disordered" evidence="2">
    <location>
        <begin position="1"/>
        <end position="100"/>
    </location>
</feature>
<accession>A0A6A7BKP6</accession>
<evidence type="ECO:0000256" key="1">
    <source>
        <dbReference type="SAM" id="Coils"/>
    </source>
</evidence>
<feature type="compositionally biased region" description="Acidic residues" evidence="2">
    <location>
        <begin position="85"/>
        <end position="100"/>
    </location>
</feature>
<evidence type="ECO:0000313" key="5">
    <source>
        <dbReference type="Proteomes" id="UP000799423"/>
    </source>
</evidence>
<proteinExistence type="predicted"/>
<gene>
    <name evidence="4" type="ORF">T440DRAFT_438628</name>
</gene>
<dbReference type="PANTHER" id="PTHR28232:SF1">
    <property type="entry name" value="TRANSCRIPTIONAL REGULATORY PROTEIN RXT2"/>
    <property type="match status" value="1"/>
</dbReference>
<keyword evidence="1" id="KW-0175">Coiled coil</keyword>
<feature type="coiled-coil region" evidence="1">
    <location>
        <begin position="543"/>
        <end position="581"/>
    </location>
</feature>
<feature type="compositionally biased region" description="Polar residues" evidence="2">
    <location>
        <begin position="274"/>
        <end position="290"/>
    </location>
</feature>
<feature type="compositionally biased region" description="Low complexity" evidence="2">
    <location>
        <begin position="677"/>
        <end position="687"/>
    </location>
</feature>
<feature type="compositionally biased region" description="Polar residues" evidence="2">
    <location>
        <begin position="228"/>
        <end position="263"/>
    </location>
</feature>
<dbReference type="EMBL" id="MU006289">
    <property type="protein sequence ID" value="KAF2856040.1"/>
    <property type="molecule type" value="Genomic_DNA"/>
</dbReference>
<dbReference type="PANTHER" id="PTHR28232">
    <property type="entry name" value="TRANSCRIPTIONAL REGULATORY PROTEIN RXT2"/>
    <property type="match status" value="1"/>
</dbReference>
<feature type="compositionally biased region" description="Basic residues" evidence="2">
    <location>
        <begin position="665"/>
        <end position="675"/>
    </location>
</feature>
<evidence type="ECO:0000256" key="2">
    <source>
        <dbReference type="SAM" id="MobiDB-lite"/>
    </source>
</evidence>
<dbReference type="Pfam" id="PF08595">
    <property type="entry name" value="RXT2_N"/>
    <property type="match status" value="1"/>
</dbReference>
<evidence type="ECO:0000259" key="3">
    <source>
        <dbReference type="Pfam" id="PF08595"/>
    </source>
</evidence>
<name>A0A6A7BKP6_9PLEO</name>
<sequence>MAGQQQQIMDTIFAMKRKMLRKDDSDTEEDSPLNSNKQDLRRKVHYPRASDPDFLSDPRPYKKRIEHAGYHRSILQRNPPRYDPDGDIVEPDDEYDEDDDLEPVEENPYGNIRLESVLAPLTSAADLANHPALHLAYTSKHLTDLASEAGTLSRKEQATIARAKALAVKLQGDSDFAPAALAAMSDAPFHQPTVNGTLEHASHDEQEQTQDGDMQETIEQTHDVNMENAGQTNGIHQGDQTNGNTNTDQANDAGPTTNSTHNGETGRLDENGDGANSPTADDVSDTASQQTAHRMTTRARAHAASTPSPPLSPSGNSNAIHPLFTFSTDSLPDRDFGLPPGEAEETRMLLMAYIQKQEEIARITSDVHHGLLQADRMRQDVYKWSKAEAHVGEMSDGEDWYDNEEWGLEQDLVKGRDEEDDETAEPSAQSSQYLMLRKKMRKHRRSLALTHLLTRNSHVFCTQCADSTGLSRSSNANRTCPACSASLHNPDDVVIAGLNPSEDYKTSVLSGLSPTVIMECASRGLAFHSYQTSQEIIYQQHLAKGLTEKYNVLSQQMDQLIHDANAQIKAFQDKMHGMQAEQASLVAKNEELVDAFQKRTKAHSQVQKMYQALKAQVMASQVANAAGDEAEHAINTARGDRFIDRLPGTRTGTANLNRMGNAHQGNKRTHDRNHSRSSGSSGQPQPGAISIGPPYPSHLQDRGLGSRVLTGQSAHVGTPAQAHRSRLPVLGGSSQNPYISQNADLPYQASPMARQPLVGGVATRQMGNAAFARSSSRRNESNANAGPLGR</sequence>
<feature type="region of interest" description="Disordered" evidence="2">
    <location>
        <begin position="228"/>
        <end position="333"/>
    </location>
</feature>
<dbReference type="OrthoDB" id="441210at2759"/>
<dbReference type="InterPro" id="IPR039602">
    <property type="entry name" value="Rxt2"/>
</dbReference>
<dbReference type="GO" id="GO:0033698">
    <property type="term" value="C:Rpd3L complex"/>
    <property type="evidence" value="ECO:0007669"/>
    <property type="project" value="TreeGrafter"/>
</dbReference>
<protein>
    <recommendedName>
        <fullName evidence="3">Transcriptional regulatory protein RXT2 N-terminal domain-containing protein</fullName>
    </recommendedName>
</protein>
<dbReference type="GO" id="GO:0005829">
    <property type="term" value="C:cytosol"/>
    <property type="evidence" value="ECO:0007669"/>
    <property type="project" value="TreeGrafter"/>
</dbReference>
<reference evidence="4" key="1">
    <citation type="submission" date="2020-01" db="EMBL/GenBank/DDBJ databases">
        <authorList>
            <consortium name="DOE Joint Genome Institute"/>
            <person name="Haridas S."/>
            <person name="Albert R."/>
            <person name="Binder M."/>
            <person name="Bloem J."/>
            <person name="Labutti K."/>
            <person name="Salamov A."/>
            <person name="Andreopoulos B."/>
            <person name="Baker S.E."/>
            <person name="Barry K."/>
            <person name="Bills G."/>
            <person name="Bluhm B.H."/>
            <person name="Cannon C."/>
            <person name="Castanera R."/>
            <person name="Culley D.E."/>
            <person name="Daum C."/>
            <person name="Ezra D."/>
            <person name="Gonzalez J.B."/>
            <person name="Henrissat B."/>
            <person name="Kuo A."/>
            <person name="Liang C."/>
            <person name="Lipzen A."/>
            <person name="Lutzoni F."/>
            <person name="Magnuson J."/>
            <person name="Mondo S."/>
            <person name="Nolan M."/>
            <person name="Ohm R."/>
            <person name="Pangilinan J."/>
            <person name="Park H.-J."/>
            <person name="Ramirez L."/>
            <person name="Alfaro M."/>
            <person name="Sun H."/>
            <person name="Tritt A."/>
            <person name="Yoshinaga Y."/>
            <person name="Zwiers L.-H."/>
            <person name="Turgeon B.G."/>
            <person name="Goodwin S.B."/>
            <person name="Spatafora J.W."/>
            <person name="Crous P.W."/>
            <person name="Grigoriev I.V."/>
        </authorList>
    </citation>
    <scope>NUCLEOTIDE SEQUENCE</scope>
    <source>
        <strain evidence="4">IPT5</strain>
    </source>
</reference>
<organism evidence="4 5">
    <name type="scientific">Plenodomus tracheiphilus IPT5</name>
    <dbReference type="NCBI Taxonomy" id="1408161"/>
    <lineage>
        <taxon>Eukaryota</taxon>
        <taxon>Fungi</taxon>
        <taxon>Dikarya</taxon>
        <taxon>Ascomycota</taxon>
        <taxon>Pezizomycotina</taxon>
        <taxon>Dothideomycetes</taxon>
        <taxon>Pleosporomycetidae</taxon>
        <taxon>Pleosporales</taxon>
        <taxon>Pleosporineae</taxon>
        <taxon>Leptosphaeriaceae</taxon>
        <taxon>Plenodomus</taxon>
    </lineage>
</organism>